<name>A0A9W6FMM8_9MICO</name>
<feature type="region of interest" description="Disordered" evidence="4">
    <location>
        <begin position="95"/>
        <end position="117"/>
    </location>
</feature>
<dbReference type="Pfam" id="PF02482">
    <property type="entry name" value="Ribosomal_S30AE"/>
    <property type="match status" value="1"/>
</dbReference>
<dbReference type="Pfam" id="PF16321">
    <property type="entry name" value="Ribosom_S30AE_C"/>
    <property type="match status" value="1"/>
</dbReference>
<dbReference type="Gene3D" id="3.30.160.100">
    <property type="entry name" value="Ribosome hibernation promotion factor-like"/>
    <property type="match status" value="1"/>
</dbReference>
<evidence type="ECO:0000256" key="1">
    <source>
        <dbReference type="ARBA" id="ARBA00022490"/>
    </source>
</evidence>
<keyword evidence="2 3" id="KW-0810">Translation regulation</keyword>
<dbReference type="InterPro" id="IPR003489">
    <property type="entry name" value="RHF/RaiA"/>
</dbReference>
<comment type="caution">
    <text evidence="6">The sequence shown here is derived from an EMBL/GenBank/DDBJ whole genome shotgun (WGS) entry which is preliminary data.</text>
</comment>
<keyword evidence="7" id="KW-1185">Reference proteome</keyword>
<comment type="function">
    <text evidence="3">Required for dimerization of active 70S ribosomes into 100S ribosomes in stationary phase; 100S ribosomes are translationally inactive and sometimes present during exponential growth.</text>
</comment>
<dbReference type="FunFam" id="3.30.505.50:FF:000002">
    <property type="entry name" value="Ribosome hibernation promoting factor"/>
    <property type="match status" value="1"/>
</dbReference>
<evidence type="ECO:0000256" key="4">
    <source>
        <dbReference type="SAM" id="MobiDB-lite"/>
    </source>
</evidence>
<keyword evidence="1 3" id="KW-0963">Cytoplasm</keyword>
<dbReference type="GO" id="GO:0045900">
    <property type="term" value="P:negative regulation of translational elongation"/>
    <property type="evidence" value="ECO:0007669"/>
    <property type="project" value="TreeGrafter"/>
</dbReference>
<dbReference type="Gene3D" id="3.30.505.50">
    <property type="entry name" value="Sigma 54 modulation/S30EA ribosomal protein, C-terminal domain"/>
    <property type="match status" value="1"/>
</dbReference>
<organism evidence="6 7">
    <name type="scientific">Agromyces rhizosphaerae</name>
    <dbReference type="NCBI Taxonomy" id="88374"/>
    <lineage>
        <taxon>Bacteria</taxon>
        <taxon>Bacillati</taxon>
        <taxon>Actinomycetota</taxon>
        <taxon>Actinomycetes</taxon>
        <taxon>Micrococcales</taxon>
        <taxon>Microbacteriaceae</taxon>
        <taxon>Agromyces</taxon>
    </lineage>
</organism>
<evidence type="ECO:0000313" key="6">
    <source>
        <dbReference type="EMBL" id="GLI26054.1"/>
    </source>
</evidence>
<dbReference type="InterPro" id="IPR034694">
    <property type="entry name" value="HPF_long/plastid"/>
</dbReference>
<dbReference type="InterPro" id="IPR050574">
    <property type="entry name" value="HPF/YfiA_ribosome-assoc"/>
</dbReference>
<dbReference type="SUPFAM" id="SSF69754">
    <property type="entry name" value="Ribosome binding protein Y (YfiA homologue)"/>
    <property type="match status" value="1"/>
</dbReference>
<dbReference type="RefSeq" id="WP_281882052.1">
    <property type="nucleotide sequence ID" value="NZ_BSDP01000001.1"/>
</dbReference>
<proteinExistence type="inferred from homology"/>
<evidence type="ECO:0000313" key="7">
    <source>
        <dbReference type="Proteomes" id="UP001144396"/>
    </source>
</evidence>
<dbReference type="PANTHER" id="PTHR33231">
    <property type="entry name" value="30S RIBOSOMAL PROTEIN"/>
    <property type="match status" value="1"/>
</dbReference>
<feature type="domain" description="Sigma 54 modulation/S30EA ribosomal protein C-terminal" evidence="5">
    <location>
        <begin position="156"/>
        <end position="209"/>
    </location>
</feature>
<evidence type="ECO:0000256" key="2">
    <source>
        <dbReference type="ARBA" id="ARBA00022845"/>
    </source>
</evidence>
<feature type="compositionally biased region" description="Basic residues" evidence="4">
    <location>
        <begin position="95"/>
        <end position="108"/>
    </location>
</feature>
<dbReference type="HAMAP" id="MF_00839">
    <property type="entry name" value="HPF"/>
    <property type="match status" value="1"/>
</dbReference>
<accession>A0A9W6FMM8</accession>
<dbReference type="PANTHER" id="PTHR33231:SF1">
    <property type="entry name" value="30S RIBOSOMAL PROTEIN"/>
    <property type="match status" value="1"/>
</dbReference>
<evidence type="ECO:0000259" key="5">
    <source>
        <dbReference type="Pfam" id="PF16321"/>
    </source>
</evidence>
<reference evidence="6" key="1">
    <citation type="submission" date="2022-12" db="EMBL/GenBank/DDBJ databases">
        <title>Reference genome sequencing for broad-spectrum identification of bacterial and archaeal isolates by mass spectrometry.</title>
        <authorList>
            <person name="Sekiguchi Y."/>
            <person name="Tourlousse D.M."/>
        </authorList>
    </citation>
    <scope>NUCLEOTIDE SEQUENCE</scope>
    <source>
        <strain evidence="6">14</strain>
    </source>
</reference>
<protein>
    <recommendedName>
        <fullName evidence="3">Ribosome hibernation promoting factor</fullName>
        <shortName evidence="3">HPF</shortName>
    </recommendedName>
</protein>
<evidence type="ECO:0000256" key="3">
    <source>
        <dbReference type="HAMAP-Rule" id="MF_00839"/>
    </source>
</evidence>
<sequence>MELHIVGRNLGITDRFRDYAAEKAEKVEHLADRALALDIKVSRHHETNGNSGPDRVELTLIGKGPVVRAEADGQDKYAAFDVALGRLMERVRRAKDRRKVHRGQHRPKSLREASTDGFLGHGVQPADAAVLERVRDGGAPVEEAAAPEEVEDEYCPVVIRRKVFASTPMTVDDALYFMELVGHDFYLFIDSENGRPSVVYRRKGWDYGLIGLDEQADAASPEGLEEQLVQAGAARG</sequence>
<gene>
    <name evidence="3" type="primary">hpf</name>
    <name evidence="6" type="ORF">ARHIZOSPH14_02960</name>
</gene>
<dbReference type="EMBL" id="BSDP01000001">
    <property type="protein sequence ID" value="GLI26054.1"/>
    <property type="molecule type" value="Genomic_DNA"/>
</dbReference>
<dbReference type="AlphaFoldDB" id="A0A9W6FMM8"/>
<comment type="subunit">
    <text evidence="3">Interacts with 100S ribosomes.</text>
</comment>
<dbReference type="GO" id="GO:0043024">
    <property type="term" value="F:ribosomal small subunit binding"/>
    <property type="evidence" value="ECO:0007669"/>
    <property type="project" value="TreeGrafter"/>
</dbReference>
<dbReference type="InterPro" id="IPR032528">
    <property type="entry name" value="Ribosom_S30AE_C"/>
</dbReference>
<comment type="similarity">
    <text evidence="3">Belongs to the HPF/YfiA ribosome-associated protein family. Long HPF subfamily.</text>
</comment>
<dbReference type="NCBIfam" id="TIGR00741">
    <property type="entry name" value="yfiA"/>
    <property type="match status" value="1"/>
</dbReference>
<dbReference type="GO" id="GO:0022627">
    <property type="term" value="C:cytosolic small ribosomal subunit"/>
    <property type="evidence" value="ECO:0007669"/>
    <property type="project" value="TreeGrafter"/>
</dbReference>
<comment type="subcellular location">
    <subcellularLocation>
        <location evidence="3">Cytoplasm</location>
    </subcellularLocation>
</comment>
<dbReference type="Proteomes" id="UP001144396">
    <property type="component" value="Unassembled WGS sequence"/>
</dbReference>
<dbReference type="InterPro" id="IPR038416">
    <property type="entry name" value="Ribosom_S30AE_C_sf"/>
</dbReference>
<dbReference type="CDD" id="cd00552">
    <property type="entry name" value="RaiA"/>
    <property type="match status" value="1"/>
</dbReference>
<dbReference type="InterPro" id="IPR036567">
    <property type="entry name" value="RHF-like"/>
</dbReference>